<evidence type="ECO:0000313" key="3">
    <source>
        <dbReference type="Proteomes" id="UP000317519"/>
    </source>
</evidence>
<evidence type="ECO:0000313" key="2">
    <source>
        <dbReference type="EMBL" id="TWI00644.1"/>
    </source>
</evidence>
<name>A0ABY3FLG8_9FLAO</name>
<dbReference type="RefSeq" id="WP_144891067.1">
    <property type="nucleotide sequence ID" value="NZ_VLKO01000004.1"/>
</dbReference>
<dbReference type="Pfam" id="PF13585">
    <property type="entry name" value="CHU_C"/>
    <property type="match status" value="1"/>
</dbReference>
<evidence type="ECO:0000256" key="1">
    <source>
        <dbReference type="SAM" id="SignalP"/>
    </source>
</evidence>
<keyword evidence="3" id="KW-1185">Reference proteome</keyword>
<dbReference type="InterPro" id="IPR026341">
    <property type="entry name" value="T9SS_type_B"/>
</dbReference>
<feature type="signal peptide" evidence="1">
    <location>
        <begin position="1"/>
        <end position="29"/>
    </location>
</feature>
<protein>
    <submittedName>
        <fullName evidence="2">Gliding motility-associated-like protein</fullName>
    </submittedName>
</protein>
<dbReference type="EMBL" id="VLKO01000004">
    <property type="protein sequence ID" value="TWI00644.1"/>
    <property type="molecule type" value="Genomic_DNA"/>
</dbReference>
<reference evidence="2 3" key="1">
    <citation type="journal article" date="2015" name="Stand. Genomic Sci.">
        <title>Genomic Encyclopedia of Bacterial and Archaeal Type Strains, Phase III: the genomes of soil and plant-associated and newly described type strains.</title>
        <authorList>
            <person name="Whitman W.B."/>
            <person name="Woyke T."/>
            <person name="Klenk H.P."/>
            <person name="Zhou Y."/>
            <person name="Lilburn T.G."/>
            <person name="Beck B.J."/>
            <person name="De Vos P."/>
            <person name="Vandamme P."/>
            <person name="Eisen J.A."/>
            <person name="Garrity G."/>
            <person name="Hugenholtz P."/>
            <person name="Kyrpides N.C."/>
        </authorList>
    </citation>
    <scope>NUCLEOTIDE SEQUENCE [LARGE SCALE GENOMIC DNA]</scope>
    <source>
        <strain evidence="2 3">CGMCC 1.6847</strain>
    </source>
</reference>
<keyword evidence="1" id="KW-0732">Signal</keyword>
<dbReference type="NCBIfam" id="TIGR04131">
    <property type="entry name" value="Bac_Flav_CTERM"/>
    <property type="match status" value="1"/>
</dbReference>
<proteinExistence type="predicted"/>
<feature type="chain" id="PRO_5047153958" evidence="1">
    <location>
        <begin position="30"/>
        <end position="882"/>
    </location>
</feature>
<sequence length="882" mass="94515">MTIKSPFFSTKVVCFVVFSFAFLSHSAYSQCEGIAGTDNVALDICDITNISSRNIDLKTQLGSHSAGGTWRDEDRSGGLNRTTGILNAQLIRRSGTYHYSYTVTTSSGCIDTAIVTVRVGGYTGVPGANTSICNTESAYNLFEAFNGDFLPPQIGGTWVGNTTSLGLNNNTLNTINLNPGSTYEYTYSIPAIGSCPAPPDVKIFVTIYRSPRAGTPDEVKLCSNELNSYTNYNLFDGLVGEDAGGVWRESGTNELDDTDDTDSVVNIQNIYNTRGPGFYRFTYTVLSDNNVCVDQTSVLFITLEKQLDYTGATLQVNAPICENERVTTDFSASIRNVVAIPNGVYTVTYTISGNSTVFSTTQNFTNNVFTFPLPSSNFNAVGNYTITILNIESATTLGICTNIIPAIAANIVINPIPQTNNASLLINSICQSTNAEVTLSGISNLTDGDYSIVYSLSGSNSLANQSMSITVRAGVASFQIPASQIPNVGNTNFIISRITNLATNCTNTASIVSSFLIKALPDARNLSVAIRAVCKDQPIVVELSGLGNLTAITISYSLSGANTSGVQMVPLLVNAGRATYTIPNSLLTNTGTTLFNLQSLTDSNTSCLALMNTISKDFVINALPNTPITSNQEFCKVQNATVASLVPNGLQYRWFNSLTSTTALPAATVLQSANYYVKEVNATTGCESGLALAQVVINELQTPVLLQNGEKFCGLDLPTIQSLSSNVTSNGTVVWYNAAIGGNLLPNTALLIDNGIYYGFDSINTNNCLSTTPLQVIVSLTNCDATPEFFIPDGFSPNGDGVNDTFSIPDIDFIYPNYVLEIFNRYGSLLYTANKNKSKWDGTSSDSKTSSNGKAPEGVYFYVIHFNKGGISPKQGRLYLNR</sequence>
<comment type="caution">
    <text evidence="2">The sequence shown here is derived from an EMBL/GenBank/DDBJ whole genome shotgun (WGS) entry which is preliminary data.</text>
</comment>
<accession>A0ABY3FLG8</accession>
<organism evidence="2 3">
    <name type="scientific">Flavobacterium tiangeerense</name>
    <dbReference type="NCBI Taxonomy" id="459471"/>
    <lineage>
        <taxon>Bacteria</taxon>
        <taxon>Pseudomonadati</taxon>
        <taxon>Bacteroidota</taxon>
        <taxon>Flavobacteriia</taxon>
        <taxon>Flavobacteriales</taxon>
        <taxon>Flavobacteriaceae</taxon>
        <taxon>Flavobacterium</taxon>
    </lineage>
</organism>
<dbReference type="Proteomes" id="UP000317519">
    <property type="component" value="Unassembled WGS sequence"/>
</dbReference>
<gene>
    <name evidence="2" type="ORF">IQ05_01301</name>
</gene>